<feature type="domain" description="Retinoblastoma-associated protein A-box" evidence="2">
    <location>
        <begin position="381"/>
        <end position="615"/>
    </location>
</feature>
<feature type="compositionally biased region" description="Basic and acidic residues" evidence="1">
    <location>
        <begin position="65"/>
        <end position="74"/>
    </location>
</feature>
<gene>
    <name evidence="3" type="ORF">FVE85_3163</name>
</gene>
<dbReference type="AlphaFoldDB" id="A0A5J4YVP0"/>
<dbReference type="Pfam" id="PF01858">
    <property type="entry name" value="RB_A"/>
    <property type="match status" value="1"/>
</dbReference>
<protein>
    <recommendedName>
        <fullName evidence="2">Retinoblastoma-associated protein A-box domain-containing protein</fullName>
    </recommendedName>
</protein>
<dbReference type="PANTHER" id="PTHR13742:SF17">
    <property type="entry name" value="RE32990P-RELATED"/>
    <property type="match status" value="1"/>
</dbReference>
<dbReference type="GO" id="GO:2000134">
    <property type="term" value="P:negative regulation of G1/S transition of mitotic cell cycle"/>
    <property type="evidence" value="ECO:0007669"/>
    <property type="project" value="TreeGrafter"/>
</dbReference>
<feature type="compositionally biased region" description="Low complexity" evidence="1">
    <location>
        <begin position="965"/>
        <end position="974"/>
    </location>
</feature>
<dbReference type="Gene3D" id="1.10.472.10">
    <property type="entry name" value="Cyclin-like"/>
    <property type="match status" value="2"/>
</dbReference>
<reference evidence="4" key="1">
    <citation type="journal article" date="2019" name="Nat. Commun.">
        <title>Expansion of phycobilisome linker gene families in mesophilic red algae.</title>
        <authorList>
            <person name="Lee J."/>
            <person name="Kim D."/>
            <person name="Bhattacharya D."/>
            <person name="Yoon H.S."/>
        </authorList>
    </citation>
    <scope>NUCLEOTIDE SEQUENCE [LARGE SCALE GENOMIC DNA]</scope>
    <source>
        <strain evidence="4">CCMP 1328</strain>
    </source>
</reference>
<sequence>MAVEAKQDALLRAFGRDAAACVVSSASHHHHHPRRRRAAASARVASQETALMDAQESGGGGDGMQKVDGRLAPRDLDREQLAQQFVRRAREFMRFEGLVKNAVSHMSASVVTARHEQVEHAWTRYALVSLKVTGTPACGTRGCETKTEAQKHPDIASDVLDSMAGFLAVWAKACPESTEDASPVEHRRKSRRVELRLAGECDAFFSALGITGSDAVEKSRAWVSEHEDLCKQAVAMSTLQFASSFEAERARQDEGQMLVDDRIFVANPDQMTSSNWFSEVAALWRNVNGRMASASTTDSGCTNSPQAAAQACADEDRTRSICHTSPLVSHDALETSQLATLATLASSLPPSPVDLGSERLWKSPTRHDLVHTPFLRMSKVTSSVPTCTPSEWLDSFCGLKLERNEVVLRMSDVQFALLHPVLCGSCRTTPSNGIDSNAEEQHDAVCCAWRAMEKRLRGVLTKLAVREREGEKGHGNAEMPVLAEHWQTVSRMTRRCLIVMLCNEATALSEKVRASILAKLVESDALLRAVIAIAVQVVHAILGSGCLSSYSGAHNALRLVDALQIDTLDFCKIVKKCVNACLELPRVAVEQLASFEAVLLDARAWAAQSALMVCLLMPSDEAQTRTIRDTIWDAAHRVAKRRVMKVTPVAFGESDLSVPPYHIAGTAISIFKCVFKEQLTLLQGRRLDQILLCCTAAAAACLEPDSLTPHGLPGTLEKVIQAYETTCQSSGDATRSSSFVQTMLETVVLQDTDAVGSLRIFYADIFEPAMRNEIQRCHRLAQQTALKTPARQSMSASRLPGTSSRLFGSSPVPPLPGKHLHDSVGAMKFLGSPSPAHDGVAYQPPPVASPGKSLPPAFCGSTTLKRSLSGDSVLFSPPNFSSAFGGMHSFPMTPSRVPLGGDRISAGFETPLSVERNKGLVYNIGQSPGAQLDHMNSILRMSYEMSRLRDPLNDADEAQTMSGWQQAQIQPPAQLAYSEPELVQQQAAVEGNSPRQRSGGMSKSTASSMRRKYGKHFAALRSRK</sequence>
<dbReference type="SUPFAM" id="SSF47954">
    <property type="entry name" value="Cyclin-like"/>
    <property type="match status" value="1"/>
</dbReference>
<dbReference type="SMART" id="SM01368">
    <property type="entry name" value="RB_A"/>
    <property type="match status" value="1"/>
</dbReference>
<dbReference type="Proteomes" id="UP000324585">
    <property type="component" value="Unassembled WGS sequence"/>
</dbReference>
<accession>A0A5J4YVP0</accession>
<dbReference type="InterPro" id="IPR028309">
    <property type="entry name" value="RB_fam"/>
</dbReference>
<dbReference type="EMBL" id="VRMN01000004">
    <property type="protein sequence ID" value="KAA8494922.1"/>
    <property type="molecule type" value="Genomic_DNA"/>
</dbReference>
<evidence type="ECO:0000313" key="3">
    <source>
        <dbReference type="EMBL" id="KAA8494922.1"/>
    </source>
</evidence>
<dbReference type="GO" id="GO:0006357">
    <property type="term" value="P:regulation of transcription by RNA polymerase II"/>
    <property type="evidence" value="ECO:0007669"/>
    <property type="project" value="InterPro"/>
</dbReference>
<dbReference type="InterPro" id="IPR002720">
    <property type="entry name" value="RB_A"/>
</dbReference>
<name>A0A5J4YVP0_PORPP</name>
<feature type="region of interest" description="Disordered" evidence="1">
    <location>
        <begin position="958"/>
        <end position="1024"/>
    </location>
</feature>
<dbReference type="InterPro" id="IPR036915">
    <property type="entry name" value="Cyclin-like_sf"/>
</dbReference>
<keyword evidence="4" id="KW-1185">Reference proteome</keyword>
<feature type="region of interest" description="Disordered" evidence="1">
    <location>
        <begin position="785"/>
        <end position="805"/>
    </location>
</feature>
<feature type="region of interest" description="Disordered" evidence="1">
    <location>
        <begin position="25"/>
        <end position="74"/>
    </location>
</feature>
<evidence type="ECO:0000256" key="1">
    <source>
        <dbReference type="SAM" id="MobiDB-lite"/>
    </source>
</evidence>
<evidence type="ECO:0000313" key="4">
    <source>
        <dbReference type="Proteomes" id="UP000324585"/>
    </source>
</evidence>
<dbReference type="GO" id="GO:0030154">
    <property type="term" value="P:cell differentiation"/>
    <property type="evidence" value="ECO:0007669"/>
    <property type="project" value="TreeGrafter"/>
</dbReference>
<dbReference type="PANTHER" id="PTHR13742">
    <property type="entry name" value="RETINOBLASTOMA-ASSOCIATED PROTEIN RB -RELATED"/>
    <property type="match status" value="1"/>
</dbReference>
<dbReference type="GO" id="GO:0005634">
    <property type="term" value="C:nucleus"/>
    <property type="evidence" value="ECO:0007669"/>
    <property type="project" value="InterPro"/>
</dbReference>
<dbReference type="GO" id="GO:0000977">
    <property type="term" value="F:RNA polymerase II transcription regulatory region sequence-specific DNA binding"/>
    <property type="evidence" value="ECO:0007669"/>
    <property type="project" value="TreeGrafter"/>
</dbReference>
<feature type="compositionally biased region" description="Basic residues" evidence="1">
    <location>
        <begin position="27"/>
        <end position="38"/>
    </location>
</feature>
<comment type="caution">
    <text evidence="3">The sequence shown here is derived from an EMBL/GenBank/DDBJ whole genome shotgun (WGS) entry which is preliminary data.</text>
</comment>
<dbReference type="GO" id="GO:0005667">
    <property type="term" value="C:transcription regulator complex"/>
    <property type="evidence" value="ECO:0007669"/>
    <property type="project" value="TreeGrafter"/>
</dbReference>
<proteinExistence type="predicted"/>
<organism evidence="3 4">
    <name type="scientific">Porphyridium purpureum</name>
    <name type="common">Red alga</name>
    <name type="synonym">Porphyridium cruentum</name>
    <dbReference type="NCBI Taxonomy" id="35688"/>
    <lineage>
        <taxon>Eukaryota</taxon>
        <taxon>Rhodophyta</taxon>
        <taxon>Bangiophyceae</taxon>
        <taxon>Porphyridiales</taxon>
        <taxon>Porphyridiaceae</taxon>
        <taxon>Porphyridium</taxon>
    </lineage>
</organism>
<evidence type="ECO:0000259" key="2">
    <source>
        <dbReference type="SMART" id="SM01368"/>
    </source>
</evidence>
<feature type="compositionally biased region" description="Polar residues" evidence="1">
    <location>
        <begin position="983"/>
        <end position="1008"/>
    </location>
</feature>
<dbReference type="GO" id="GO:0000785">
    <property type="term" value="C:chromatin"/>
    <property type="evidence" value="ECO:0007669"/>
    <property type="project" value="TreeGrafter"/>
</dbReference>